<organism evidence="2 3">
    <name type="scientific">Streptomyces chisholmiae</name>
    <dbReference type="NCBI Taxonomy" id="3075540"/>
    <lineage>
        <taxon>Bacteria</taxon>
        <taxon>Bacillati</taxon>
        <taxon>Actinomycetota</taxon>
        <taxon>Actinomycetes</taxon>
        <taxon>Kitasatosporales</taxon>
        <taxon>Streptomycetaceae</taxon>
        <taxon>Streptomyces</taxon>
    </lineage>
</organism>
<name>A0ABU2JPE9_9ACTN</name>
<dbReference type="Proteomes" id="UP001183410">
    <property type="component" value="Unassembled WGS sequence"/>
</dbReference>
<keyword evidence="3" id="KW-1185">Reference proteome</keyword>
<dbReference type="InterPro" id="IPR004323">
    <property type="entry name" value="Ion_tolerance_CutA"/>
</dbReference>
<accession>A0ABU2JPE9</accession>
<dbReference type="InterPro" id="IPR015867">
    <property type="entry name" value="N-reg_PII/ATP_PRibTrfase_C"/>
</dbReference>
<dbReference type="Pfam" id="PF03091">
    <property type="entry name" value="CutA1"/>
    <property type="match status" value="1"/>
</dbReference>
<evidence type="ECO:0000313" key="2">
    <source>
        <dbReference type="EMBL" id="MDT0266608.1"/>
    </source>
</evidence>
<reference evidence="3" key="1">
    <citation type="submission" date="2023-07" db="EMBL/GenBank/DDBJ databases">
        <title>30 novel species of actinomycetes from the DSMZ collection.</title>
        <authorList>
            <person name="Nouioui I."/>
        </authorList>
    </citation>
    <scope>NUCLEOTIDE SEQUENCE [LARGE SCALE GENOMIC DNA]</scope>
    <source>
        <strain evidence="3">DSM 44915</strain>
    </source>
</reference>
<dbReference type="PANTHER" id="PTHR23419">
    <property type="entry name" value="DIVALENT CATION TOLERANCE CUTA-RELATED"/>
    <property type="match status" value="1"/>
</dbReference>
<dbReference type="SUPFAM" id="SSF54913">
    <property type="entry name" value="GlnB-like"/>
    <property type="match status" value="1"/>
</dbReference>
<protein>
    <submittedName>
        <fullName evidence="2">Divalent-cation tolerance protein CutA</fullName>
    </submittedName>
</protein>
<comment type="similarity">
    <text evidence="1">Belongs to the CutA family.</text>
</comment>
<dbReference type="Gene3D" id="3.30.70.120">
    <property type="match status" value="1"/>
</dbReference>
<dbReference type="EMBL" id="JAVREO010000005">
    <property type="protein sequence ID" value="MDT0266608.1"/>
    <property type="molecule type" value="Genomic_DNA"/>
</dbReference>
<evidence type="ECO:0000313" key="3">
    <source>
        <dbReference type="Proteomes" id="UP001183410"/>
    </source>
</evidence>
<dbReference type="RefSeq" id="WP_311666644.1">
    <property type="nucleotide sequence ID" value="NZ_JAVREO010000005.1"/>
</dbReference>
<comment type="caution">
    <text evidence="2">The sequence shown here is derived from an EMBL/GenBank/DDBJ whole genome shotgun (WGS) entry which is preliminary data.</text>
</comment>
<dbReference type="InterPro" id="IPR011322">
    <property type="entry name" value="N-reg_PII-like_a/b"/>
</dbReference>
<proteinExistence type="inferred from homology"/>
<gene>
    <name evidence="2" type="primary">cutA</name>
    <name evidence="2" type="ORF">RM844_09910</name>
</gene>
<sequence>MADHLAVTTTIDSQSAAEELARAAVTARVAACAQVEGPISSVYRWQGEVTTDTEWRVLFKTTAARYPELAALVRARHVYEVPQLVATEIVEGGADYLAWVTAETTPGG</sequence>
<evidence type="ECO:0000256" key="1">
    <source>
        <dbReference type="ARBA" id="ARBA00010169"/>
    </source>
</evidence>
<dbReference type="PANTHER" id="PTHR23419:SF8">
    <property type="entry name" value="FI09726P"/>
    <property type="match status" value="1"/>
</dbReference>